<reference evidence="5" key="1">
    <citation type="submission" date="2023-01" db="EMBL/GenBank/DDBJ databases">
        <authorList>
            <person name="Van Ghelder C."/>
            <person name="Rancurel C."/>
        </authorList>
    </citation>
    <scope>NUCLEOTIDE SEQUENCE</scope>
    <source>
        <strain evidence="5">CNCM I-4278</strain>
    </source>
</reference>
<comment type="caution">
    <text evidence="5">The sequence shown here is derived from an EMBL/GenBank/DDBJ whole genome shotgun (WGS) entry which is preliminary data.</text>
</comment>
<dbReference type="GO" id="GO:0016705">
    <property type="term" value="F:oxidoreductase activity, acting on paired donors, with incorporation or reduction of molecular oxygen"/>
    <property type="evidence" value="ECO:0007669"/>
    <property type="project" value="InterPro"/>
</dbReference>
<keyword evidence="2" id="KW-0223">Dioxygenase</keyword>
<keyword evidence="4" id="KW-0408">Iron</keyword>
<sequence length="889" mass="98303">MSNDSRLNWEAQGRHAGSVVQDLVSQLNIERLDSNSRLVKGMSDASASDNLVNDRDYVVRSSNQDRTTEKIDAVQAERLIQAFASLPKDSKNSETGTGVLLNNLYSKLPHPPMSCLGDPYKYRTADGSNNNIIFPDIGKAGSFYCRTVTPQHVPSQLPDPGLIFDALLARKGPVEPHPNKISSLFFAMVTIIIHDIFRTDDINPSIVKTSSYLDLSPLYGADQQTQDSVRAFVDGRLKPDTFAEIRLLAQPPEVYWAVKVPTDPSQRTFGGLHRNAEGYFDDAALIKIITDATEDCARSYGAHRVPIALRAVEMLGVYQARYWGVATLNEVRRHFGLVPHKTFASVNPDPDVAASLKTLYGDVDNVEFYPGVVVEEPKQAMTPGSGLCAPLTTSMAILSDAVSLVRSDRFNTIDFSPALLTAFGFEEINVDSSVYRGNSIYAWYPFTVPSEMRNIKESLHESSDWDYDLPALRTEPVVVTTSQGIDNVFASPSWSIPYSVIPDLSSDFDTMLNPDDPEKRAEIWNALHLSSDHIPAFSRAIKATTNDSLWQNSNTLGSLREFDAAKDVASLSWTRFVARLFGIRMKNEASDSKNLYDYFYSIYTYTFHDKDCTKSLAAQKQAAKASKALSDLITPTFMAVKLQPPSRLLQNIGINLFNDDLLPDHGICLLKRLFDDGRSVDHVVGLVTMLASTITVLSTQAMTQMIDLFLTEPYHSTHWPEIQKLADDNSSDASAKLHQYALEALRLTCPVISNLRLATLNTTIDDGSTTHLIKKGDLIILDTAKASQDPEKFPSPEEIRFDRPADNQYSLFGIGPHESIGNSVVVAGLTEQLRILAGLKGLRRVPGPVGQLGGRKVGAVTSFLNDERDGWDPLPKSKSLPLLKIYVRC</sequence>
<evidence type="ECO:0000313" key="6">
    <source>
        <dbReference type="Proteomes" id="UP001152607"/>
    </source>
</evidence>
<evidence type="ECO:0000256" key="3">
    <source>
        <dbReference type="ARBA" id="ARBA00023002"/>
    </source>
</evidence>
<dbReference type="OrthoDB" id="823504at2759"/>
<evidence type="ECO:0000313" key="5">
    <source>
        <dbReference type="EMBL" id="CAI6324904.1"/>
    </source>
</evidence>
<dbReference type="SUPFAM" id="SSF48264">
    <property type="entry name" value="Cytochrome P450"/>
    <property type="match status" value="1"/>
</dbReference>
<dbReference type="GO" id="GO:0005506">
    <property type="term" value="F:iron ion binding"/>
    <property type="evidence" value="ECO:0007669"/>
    <property type="project" value="InterPro"/>
</dbReference>
<dbReference type="InterPro" id="IPR037120">
    <property type="entry name" value="Haem_peroxidase_sf_animal"/>
</dbReference>
<dbReference type="InterPro" id="IPR019791">
    <property type="entry name" value="Haem_peroxidase_animal"/>
</dbReference>
<dbReference type="InterPro" id="IPR010255">
    <property type="entry name" value="Haem_peroxidase_sf"/>
</dbReference>
<dbReference type="GO" id="GO:0051213">
    <property type="term" value="F:dioxygenase activity"/>
    <property type="evidence" value="ECO:0007669"/>
    <property type="project" value="UniProtKB-KW"/>
</dbReference>
<dbReference type="EMBL" id="CAOQHR010000002">
    <property type="protein sequence ID" value="CAI6324904.1"/>
    <property type="molecule type" value="Genomic_DNA"/>
</dbReference>
<dbReference type="GO" id="GO:0004601">
    <property type="term" value="F:peroxidase activity"/>
    <property type="evidence" value="ECO:0007669"/>
    <property type="project" value="InterPro"/>
</dbReference>
<dbReference type="AlphaFoldDB" id="A0A9W4XGD6"/>
<dbReference type="SUPFAM" id="SSF48113">
    <property type="entry name" value="Heme-dependent peroxidases"/>
    <property type="match status" value="2"/>
</dbReference>
<dbReference type="InterPro" id="IPR050783">
    <property type="entry name" value="Oxylipin_biosynth_metab"/>
</dbReference>
<evidence type="ECO:0000256" key="1">
    <source>
        <dbReference type="ARBA" id="ARBA00022723"/>
    </source>
</evidence>
<dbReference type="Pfam" id="PF03098">
    <property type="entry name" value="An_peroxidase"/>
    <property type="match status" value="1"/>
</dbReference>
<dbReference type="Gene3D" id="1.10.630.10">
    <property type="entry name" value="Cytochrome P450"/>
    <property type="match status" value="1"/>
</dbReference>
<dbReference type="PANTHER" id="PTHR11903">
    <property type="entry name" value="PROSTAGLANDIN G/H SYNTHASE"/>
    <property type="match status" value="1"/>
</dbReference>
<dbReference type="GO" id="GO:0004497">
    <property type="term" value="F:monooxygenase activity"/>
    <property type="evidence" value="ECO:0007669"/>
    <property type="project" value="InterPro"/>
</dbReference>
<evidence type="ECO:0000256" key="2">
    <source>
        <dbReference type="ARBA" id="ARBA00022964"/>
    </source>
</evidence>
<dbReference type="InterPro" id="IPR036396">
    <property type="entry name" value="Cyt_P450_sf"/>
</dbReference>
<dbReference type="PANTHER" id="PTHR11903:SF37">
    <property type="entry name" value="PSI-PRODUCING OXYGENASE A"/>
    <property type="match status" value="1"/>
</dbReference>
<name>A0A9W4XGD6_9PLEO</name>
<dbReference type="Gene3D" id="1.10.640.10">
    <property type="entry name" value="Haem peroxidase domain superfamily, animal type"/>
    <property type="match status" value="2"/>
</dbReference>
<dbReference type="GO" id="GO:0006979">
    <property type="term" value="P:response to oxidative stress"/>
    <property type="evidence" value="ECO:0007669"/>
    <property type="project" value="InterPro"/>
</dbReference>
<keyword evidence="3" id="KW-0560">Oxidoreductase</keyword>
<keyword evidence="6" id="KW-1185">Reference proteome</keyword>
<dbReference type="GO" id="GO:0020037">
    <property type="term" value="F:heme binding"/>
    <property type="evidence" value="ECO:0007669"/>
    <property type="project" value="InterPro"/>
</dbReference>
<dbReference type="PROSITE" id="PS50292">
    <property type="entry name" value="PEROXIDASE_3"/>
    <property type="match status" value="1"/>
</dbReference>
<organism evidence="5 6">
    <name type="scientific">Periconia digitata</name>
    <dbReference type="NCBI Taxonomy" id="1303443"/>
    <lineage>
        <taxon>Eukaryota</taxon>
        <taxon>Fungi</taxon>
        <taxon>Dikarya</taxon>
        <taxon>Ascomycota</taxon>
        <taxon>Pezizomycotina</taxon>
        <taxon>Dothideomycetes</taxon>
        <taxon>Pleosporomycetidae</taxon>
        <taxon>Pleosporales</taxon>
        <taxon>Massarineae</taxon>
        <taxon>Periconiaceae</taxon>
        <taxon>Periconia</taxon>
    </lineage>
</organism>
<gene>
    <name evidence="5" type="ORF">PDIGIT_LOCUS3751</name>
</gene>
<evidence type="ECO:0000256" key="4">
    <source>
        <dbReference type="ARBA" id="ARBA00023004"/>
    </source>
</evidence>
<dbReference type="GO" id="GO:0006631">
    <property type="term" value="P:fatty acid metabolic process"/>
    <property type="evidence" value="ECO:0007669"/>
    <property type="project" value="UniProtKB-ARBA"/>
</dbReference>
<dbReference type="Proteomes" id="UP001152607">
    <property type="component" value="Unassembled WGS sequence"/>
</dbReference>
<keyword evidence="1" id="KW-0479">Metal-binding</keyword>
<accession>A0A9W4XGD6</accession>
<proteinExistence type="predicted"/>
<protein>
    <submittedName>
        <fullName evidence="5">Uncharacterized protein</fullName>
    </submittedName>
</protein>